<dbReference type="InterPro" id="IPR002052">
    <property type="entry name" value="DNA_methylase_N6_adenine_CS"/>
</dbReference>
<dbReference type="CDD" id="cd02440">
    <property type="entry name" value="AdoMet_MTases"/>
    <property type="match status" value="1"/>
</dbReference>
<sequence>MRIIAGKWKGHALQTPKNNLTRPTSDRIREALFSALESRIHFNETHVLDLFAGTGALGLEALSRGAETCYFVENMTAAWAVIESNIHALGAVDKSHLLKRDAVHLGNHDRQAPLFNLVFLDPPYGKGLAEKTLHCLKEGRWLAEDALLVVEEDKRADFMTPMGFDEINRRAYSDTEITLLSYTS</sequence>
<dbReference type="AlphaFoldDB" id="A0A368E107"/>
<dbReference type="Pfam" id="PF03602">
    <property type="entry name" value="Cons_hypoth95"/>
    <property type="match status" value="1"/>
</dbReference>
<keyword evidence="1 3" id="KW-0489">Methyltransferase</keyword>
<gene>
    <name evidence="3" type="primary">rsmD</name>
    <name evidence="3" type="ORF">DBW69_02390</name>
</gene>
<evidence type="ECO:0000256" key="1">
    <source>
        <dbReference type="ARBA" id="ARBA00022603"/>
    </source>
</evidence>
<keyword evidence="2 3" id="KW-0808">Transferase</keyword>
<dbReference type="PANTHER" id="PTHR43542">
    <property type="entry name" value="METHYLTRANSFERASE"/>
    <property type="match status" value="1"/>
</dbReference>
<protein>
    <submittedName>
        <fullName evidence="3">16S rRNA (Guanine(966)-N(2))-methyltransferase RsmD</fullName>
        <ecNumber evidence="3">2.1.1.171</ecNumber>
    </submittedName>
</protein>
<dbReference type="GO" id="GO:0003676">
    <property type="term" value="F:nucleic acid binding"/>
    <property type="evidence" value="ECO:0007669"/>
    <property type="project" value="InterPro"/>
</dbReference>
<name>A0A368E107_9PROT</name>
<dbReference type="PIRSF" id="PIRSF004553">
    <property type="entry name" value="CHP00095"/>
    <property type="match status" value="1"/>
</dbReference>
<dbReference type="InterPro" id="IPR004398">
    <property type="entry name" value="RNA_MeTrfase_RsmD"/>
</dbReference>
<reference evidence="3 4" key="1">
    <citation type="journal article" date="2018" name="Microbiome">
        <title>Fine metagenomic profile of the Mediterranean stratified and mixed water columns revealed by assembly and recruitment.</title>
        <authorList>
            <person name="Haro-Moreno J.M."/>
            <person name="Lopez-Perez M."/>
            <person name="De La Torre J.R."/>
            <person name="Picazo A."/>
            <person name="Camacho A."/>
            <person name="Rodriguez-Valera F."/>
        </authorList>
    </citation>
    <scope>NUCLEOTIDE SEQUENCE [LARGE SCALE GENOMIC DNA]</scope>
    <source>
        <strain evidence="3">MED-G55</strain>
    </source>
</reference>
<dbReference type="EMBL" id="QOQF01000005">
    <property type="protein sequence ID" value="RCL77788.1"/>
    <property type="molecule type" value="Genomic_DNA"/>
</dbReference>
<dbReference type="PROSITE" id="PS00092">
    <property type="entry name" value="N6_MTASE"/>
    <property type="match status" value="1"/>
</dbReference>
<accession>A0A368E107</accession>
<dbReference type="EC" id="2.1.1.171" evidence="3"/>
<dbReference type="Gene3D" id="3.40.50.150">
    <property type="entry name" value="Vaccinia Virus protein VP39"/>
    <property type="match status" value="1"/>
</dbReference>
<dbReference type="PANTHER" id="PTHR43542:SF1">
    <property type="entry name" value="METHYLTRANSFERASE"/>
    <property type="match status" value="1"/>
</dbReference>
<dbReference type="Proteomes" id="UP000252132">
    <property type="component" value="Unassembled WGS sequence"/>
</dbReference>
<dbReference type="NCBIfam" id="TIGR00095">
    <property type="entry name" value="16S rRNA (guanine(966)-N(2))-methyltransferase RsmD"/>
    <property type="match status" value="1"/>
</dbReference>
<proteinExistence type="predicted"/>
<evidence type="ECO:0000313" key="4">
    <source>
        <dbReference type="Proteomes" id="UP000252132"/>
    </source>
</evidence>
<dbReference type="InterPro" id="IPR029063">
    <property type="entry name" value="SAM-dependent_MTases_sf"/>
</dbReference>
<dbReference type="GO" id="GO:0052913">
    <property type="term" value="F:16S rRNA (guanine(966)-N(2))-methyltransferase activity"/>
    <property type="evidence" value="ECO:0007669"/>
    <property type="project" value="UniProtKB-EC"/>
</dbReference>
<evidence type="ECO:0000313" key="3">
    <source>
        <dbReference type="EMBL" id="RCL77788.1"/>
    </source>
</evidence>
<dbReference type="SUPFAM" id="SSF53335">
    <property type="entry name" value="S-adenosyl-L-methionine-dependent methyltransferases"/>
    <property type="match status" value="1"/>
</dbReference>
<evidence type="ECO:0000256" key="2">
    <source>
        <dbReference type="ARBA" id="ARBA00022679"/>
    </source>
</evidence>
<comment type="caution">
    <text evidence="3">The sequence shown here is derived from an EMBL/GenBank/DDBJ whole genome shotgun (WGS) entry which is preliminary data.</text>
</comment>
<organism evidence="3 4">
    <name type="scientific">PS1 clade bacterium</name>
    <dbReference type="NCBI Taxonomy" id="2175152"/>
    <lineage>
        <taxon>Bacteria</taxon>
        <taxon>Pseudomonadati</taxon>
        <taxon>Pseudomonadota</taxon>
        <taxon>Alphaproteobacteria</taxon>
        <taxon>PS1 clade</taxon>
    </lineage>
</organism>